<evidence type="ECO:0000256" key="4">
    <source>
        <dbReference type="ARBA" id="ARBA00022741"/>
    </source>
</evidence>
<dbReference type="GO" id="GO:0003743">
    <property type="term" value="F:translation initiation factor activity"/>
    <property type="evidence" value="ECO:0007669"/>
    <property type="project" value="UniProtKB-KW"/>
</dbReference>
<reference evidence="8 9" key="1">
    <citation type="journal article" date="2013" name="PLoS ONE">
        <title>Predicting the Proteins of Angomonas deanei, Strigomonas culicis and Their Respective Endosymbionts Reveals New Aspects of the Trypanosomatidae Family.</title>
        <authorList>
            <person name="Motta M.C."/>
            <person name="Martins A.C."/>
            <person name="de Souza S.S."/>
            <person name="Catta-Preta C.M."/>
            <person name="Silva R."/>
            <person name="Klein C.C."/>
            <person name="de Almeida L.G."/>
            <person name="de Lima Cunha O."/>
            <person name="Ciapina L.P."/>
            <person name="Brocchi M."/>
            <person name="Colabardini A.C."/>
            <person name="de Araujo Lima B."/>
            <person name="Machado C.R."/>
            <person name="de Almeida Soares C.M."/>
            <person name="Probst C.M."/>
            <person name="de Menezes C.B."/>
            <person name="Thompson C.E."/>
            <person name="Bartholomeu D.C."/>
            <person name="Gradia D.F."/>
            <person name="Pavoni D.P."/>
            <person name="Grisard E.C."/>
            <person name="Fantinatti-Garboggini F."/>
            <person name="Marchini F.K."/>
            <person name="Rodrigues-Luiz G.F."/>
            <person name="Wagner G."/>
            <person name="Goldman G.H."/>
            <person name="Fietto J.L."/>
            <person name="Elias M.C."/>
            <person name="Goldman M.H."/>
            <person name="Sagot M.F."/>
            <person name="Pereira M."/>
            <person name="Stoco P.H."/>
            <person name="de Mendonca-Neto R.P."/>
            <person name="Teixeira S.M."/>
            <person name="Maciel T.E."/>
            <person name="de Oliveira Mendes T.A."/>
            <person name="Urmenyi T.P."/>
            <person name="de Souza W."/>
            <person name="Schenkman S."/>
            <person name="de Vasconcelos A.T."/>
        </authorList>
    </citation>
    <scope>NUCLEOTIDE SEQUENCE [LARGE SCALE GENOMIC DNA]</scope>
</reference>
<dbReference type="GO" id="GO:0005634">
    <property type="term" value="C:nucleus"/>
    <property type="evidence" value="ECO:0007669"/>
    <property type="project" value="TreeGrafter"/>
</dbReference>
<dbReference type="PANTHER" id="PTHR12595">
    <property type="entry name" value="POS9-ACTIVATING FACTOR FAP7-RELATED"/>
    <property type="match status" value="1"/>
</dbReference>
<dbReference type="AlphaFoldDB" id="S9UYK1"/>
<protein>
    <submittedName>
        <fullName evidence="8">Transcription initiation factor TFIID subunit 9</fullName>
    </submittedName>
</protein>
<dbReference type="GO" id="GO:0005737">
    <property type="term" value="C:cytoplasm"/>
    <property type="evidence" value="ECO:0007669"/>
    <property type="project" value="TreeGrafter"/>
</dbReference>
<evidence type="ECO:0000256" key="6">
    <source>
        <dbReference type="ARBA" id="ARBA00022840"/>
    </source>
</evidence>
<dbReference type="EMBL" id="ATMH01001942">
    <property type="protein sequence ID" value="EPY33824.1"/>
    <property type="molecule type" value="Genomic_DNA"/>
</dbReference>
<dbReference type="OrthoDB" id="10251185at2759"/>
<evidence type="ECO:0000256" key="7">
    <source>
        <dbReference type="SAM" id="MobiDB-lite"/>
    </source>
</evidence>
<dbReference type="GO" id="GO:0004017">
    <property type="term" value="F:AMP kinase activity"/>
    <property type="evidence" value="ECO:0007669"/>
    <property type="project" value="InterPro"/>
</dbReference>
<dbReference type="GO" id="GO:0006364">
    <property type="term" value="P:rRNA processing"/>
    <property type="evidence" value="ECO:0007669"/>
    <property type="project" value="UniProtKB-KW"/>
</dbReference>
<dbReference type="InterPro" id="IPR020618">
    <property type="entry name" value="Adenyl_kinase_AK6"/>
</dbReference>
<evidence type="ECO:0000256" key="3">
    <source>
        <dbReference type="ARBA" id="ARBA00022679"/>
    </source>
</evidence>
<evidence type="ECO:0000313" key="9">
    <source>
        <dbReference type="Proteomes" id="UP000015354"/>
    </source>
</evidence>
<dbReference type="Gene3D" id="3.40.50.300">
    <property type="entry name" value="P-loop containing nucleotide triphosphate hydrolases"/>
    <property type="match status" value="1"/>
</dbReference>
<evidence type="ECO:0000256" key="1">
    <source>
        <dbReference type="ARBA" id="ARBA00022517"/>
    </source>
</evidence>
<accession>S9UYK1</accession>
<dbReference type="GO" id="GO:0005524">
    <property type="term" value="F:ATP binding"/>
    <property type="evidence" value="ECO:0007669"/>
    <property type="project" value="UniProtKB-KW"/>
</dbReference>
<proteinExistence type="predicted"/>
<keyword evidence="6" id="KW-0067">ATP-binding</keyword>
<evidence type="ECO:0000313" key="8">
    <source>
        <dbReference type="EMBL" id="EPY33824.1"/>
    </source>
</evidence>
<evidence type="ECO:0000256" key="5">
    <source>
        <dbReference type="ARBA" id="ARBA00022777"/>
    </source>
</evidence>
<keyword evidence="8" id="KW-0396">Initiation factor</keyword>
<evidence type="ECO:0000256" key="2">
    <source>
        <dbReference type="ARBA" id="ARBA00022552"/>
    </source>
</evidence>
<keyword evidence="2" id="KW-0698">rRNA processing</keyword>
<dbReference type="InterPro" id="IPR027417">
    <property type="entry name" value="P-loop_NTPase"/>
</dbReference>
<keyword evidence="3" id="KW-0808">Transferase</keyword>
<name>S9UYK1_9TRYP</name>
<keyword evidence="8" id="KW-0648">Protein biosynthesis</keyword>
<dbReference type="Proteomes" id="UP000015354">
    <property type="component" value="Unassembled WGS sequence"/>
</dbReference>
<keyword evidence="9" id="KW-1185">Reference proteome</keyword>
<organism evidence="8 9">
    <name type="scientific">Strigomonas culicis</name>
    <dbReference type="NCBI Taxonomy" id="28005"/>
    <lineage>
        <taxon>Eukaryota</taxon>
        <taxon>Discoba</taxon>
        <taxon>Euglenozoa</taxon>
        <taxon>Kinetoplastea</taxon>
        <taxon>Metakinetoplastina</taxon>
        <taxon>Trypanosomatida</taxon>
        <taxon>Trypanosomatidae</taxon>
        <taxon>Strigomonadinae</taxon>
        <taxon>Strigomonas</taxon>
    </lineage>
</organism>
<comment type="caution">
    <text evidence="8">The sequence shown here is derived from an EMBL/GenBank/DDBJ whole genome shotgun (WGS) entry which is preliminary data.</text>
</comment>
<keyword evidence="4" id="KW-0547">Nucleotide-binding</keyword>
<dbReference type="SUPFAM" id="SSF52540">
    <property type="entry name" value="P-loop containing nucleoside triphosphate hydrolases"/>
    <property type="match status" value="1"/>
</dbReference>
<keyword evidence="1" id="KW-0690">Ribosome biogenesis</keyword>
<dbReference type="GO" id="GO:0016887">
    <property type="term" value="F:ATP hydrolysis activity"/>
    <property type="evidence" value="ECO:0007669"/>
    <property type="project" value="InterPro"/>
</dbReference>
<sequence length="127" mass="14027">MEQPKGINILVTGTPGTGKTSLAALLVQELDEDHFEHIEVGKVVKEQRFYTAYDAEFDTHTIEEDDEDRLLDYLEPILVKGGQPHRRLPLERALPGALVPPRRGAARVDGGALRPSHGAPLQRREAG</sequence>
<gene>
    <name evidence="8" type="ORF">STCU_01942</name>
</gene>
<dbReference type="Pfam" id="PF13238">
    <property type="entry name" value="AAA_18"/>
    <property type="match status" value="1"/>
</dbReference>
<dbReference type="PANTHER" id="PTHR12595:SF0">
    <property type="entry name" value="ADENYLATE KINASE ISOENZYME 6"/>
    <property type="match status" value="1"/>
</dbReference>
<keyword evidence="5" id="KW-0418">Kinase</keyword>
<feature type="region of interest" description="Disordered" evidence="7">
    <location>
        <begin position="93"/>
        <end position="127"/>
    </location>
</feature>